<dbReference type="Gene3D" id="3.30.70.100">
    <property type="match status" value="1"/>
</dbReference>
<sequence>MTRSMMARATPKPGQEGQLRALVEDLACNVRAEPGNIRFEAFAEDGGAMVMLEEYRDDTAFEAHLGMPHTRQFNAALKEVAAGGGPKVTNVADVAADRHAAPGIRGIDHAGLTVPDIEAATRFFAEAFGAVTLYDVLPQDGPDMSGEGPEAELGLTSGTRIVHMRLVRIGNGPCLELFRMEDGDQADPARLQDKGLTHIGLYVDDIDAACTAFTEAGGMLLKGPHPLANNENQDGNAGIYGRAPWGMLIELLTYPGGIDMPADAPAIRWTPHP</sequence>
<dbReference type="SUPFAM" id="SSF54593">
    <property type="entry name" value="Glyoxalase/Bleomycin resistance protein/Dihydroxybiphenyl dioxygenase"/>
    <property type="match status" value="1"/>
</dbReference>
<dbReference type="PANTHER" id="PTHR43048">
    <property type="entry name" value="METHYLMALONYL-COA EPIMERASE"/>
    <property type="match status" value="1"/>
</dbReference>
<keyword evidence="4" id="KW-0503">Monooxygenase</keyword>
<evidence type="ECO:0000256" key="1">
    <source>
        <dbReference type="ARBA" id="ARBA00022723"/>
    </source>
</evidence>
<feature type="domain" description="VOC" evidence="3">
    <location>
        <begin position="106"/>
        <end position="254"/>
    </location>
</feature>
<dbReference type="Proteomes" id="UP001265259">
    <property type="component" value="Unassembled WGS sequence"/>
</dbReference>
<dbReference type="PANTHER" id="PTHR43048:SF6">
    <property type="entry name" value="BLR8189 PROTEIN"/>
    <property type="match status" value="1"/>
</dbReference>
<dbReference type="PROSITE" id="PS51725">
    <property type="entry name" value="ABM"/>
    <property type="match status" value="1"/>
</dbReference>
<dbReference type="Pfam" id="PF13669">
    <property type="entry name" value="Glyoxalase_4"/>
    <property type="match status" value="1"/>
</dbReference>
<dbReference type="EMBL" id="JAVRHL010000006">
    <property type="protein sequence ID" value="MDT0684595.1"/>
    <property type="molecule type" value="Genomic_DNA"/>
</dbReference>
<dbReference type="InterPro" id="IPR007138">
    <property type="entry name" value="ABM_dom"/>
</dbReference>
<proteinExistence type="predicted"/>
<evidence type="ECO:0000313" key="5">
    <source>
        <dbReference type="Proteomes" id="UP001265259"/>
    </source>
</evidence>
<evidence type="ECO:0000313" key="4">
    <source>
        <dbReference type="EMBL" id="MDT0684595.1"/>
    </source>
</evidence>
<organism evidence="4 5">
    <name type="scientific">Tropicimonas omnivorans</name>
    <dbReference type="NCBI Taxonomy" id="3075590"/>
    <lineage>
        <taxon>Bacteria</taxon>
        <taxon>Pseudomonadati</taxon>
        <taxon>Pseudomonadota</taxon>
        <taxon>Alphaproteobacteria</taxon>
        <taxon>Rhodobacterales</taxon>
        <taxon>Roseobacteraceae</taxon>
        <taxon>Tropicimonas</taxon>
    </lineage>
</organism>
<dbReference type="InterPro" id="IPR051785">
    <property type="entry name" value="MMCE/EMCE_epimerase"/>
</dbReference>
<dbReference type="PROSITE" id="PS51819">
    <property type="entry name" value="VOC"/>
    <property type="match status" value="1"/>
</dbReference>
<keyword evidence="1" id="KW-0479">Metal-binding</keyword>
<evidence type="ECO:0000259" key="2">
    <source>
        <dbReference type="PROSITE" id="PS51725"/>
    </source>
</evidence>
<feature type="domain" description="ABM" evidence="2">
    <location>
        <begin position="3"/>
        <end position="90"/>
    </location>
</feature>
<evidence type="ECO:0000259" key="3">
    <source>
        <dbReference type="PROSITE" id="PS51819"/>
    </source>
</evidence>
<dbReference type="InterPro" id="IPR037523">
    <property type="entry name" value="VOC_core"/>
</dbReference>
<keyword evidence="4" id="KW-0560">Oxidoreductase</keyword>
<name>A0ABU3DLL5_9RHOB</name>
<comment type="caution">
    <text evidence="4">The sequence shown here is derived from an EMBL/GenBank/DDBJ whole genome shotgun (WGS) entry which is preliminary data.</text>
</comment>
<dbReference type="SUPFAM" id="SSF54909">
    <property type="entry name" value="Dimeric alpha+beta barrel"/>
    <property type="match status" value="1"/>
</dbReference>
<dbReference type="GO" id="GO:0004497">
    <property type="term" value="F:monooxygenase activity"/>
    <property type="evidence" value="ECO:0007669"/>
    <property type="project" value="UniProtKB-KW"/>
</dbReference>
<dbReference type="RefSeq" id="WP_311694242.1">
    <property type="nucleotide sequence ID" value="NZ_JAVRHL010000006.1"/>
</dbReference>
<reference evidence="4 5" key="1">
    <citation type="submission" date="2023-09" db="EMBL/GenBank/DDBJ databases">
        <authorList>
            <person name="Rey-Velasco X."/>
        </authorList>
    </citation>
    <scope>NUCLEOTIDE SEQUENCE [LARGE SCALE GENOMIC DNA]</scope>
    <source>
        <strain evidence="4 5">F158</strain>
    </source>
</reference>
<dbReference type="Gene3D" id="3.10.180.10">
    <property type="entry name" value="2,3-Dihydroxybiphenyl 1,2-Dioxygenase, domain 1"/>
    <property type="match status" value="1"/>
</dbReference>
<dbReference type="Pfam" id="PF03992">
    <property type="entry name" value="ABM"/>
    <property type="match status" value="1"/>
</dbReference>
<accession>A0ABU3DLL5</accession>
<dbReference type="InterPro" id="IPR011008">
    <property type="entry name" value="Dimeric_a/b-barrel"/>
</dbReference>
<protein>
    <submittedName>
        <fullName evidence="4">Antibiotic biosynthesis monooxygenase</fullName>
    </submittedName>
</protein>
<gene>
    <name evidence="4" type="ORF">RM543_18185</name>
</gene>
<dbReference type="InterPro" id="IPR029068">
    <property type="entry name" value="Glyas_Bleomycin-R_OHBP_Dase"/>
</dbReference>
<keyword evidence="5" id="KW-1185">Reference proteome</keyword>